<dbReference type="EMBL" id="BART01011800">
    <property type="protein sequence ID" value="GAG88929.1"/>
    <property type="molecule type" value="Genomic_DNA"/>
</dbReference>
<sequence>MTVLLETFELSTKAFCDVINITTQVQNVIDRSAL</sequence>
<organism evidence="1">
    <name type="scientific">marine sediment metagenome</name>
    <dbReference type="NCBI Taxonomy" id="412755"/>
    <lineage>
        <taxon>unclassified sequences</taxon>
        <taxon>metagenomes</taxon>
        <taxon>ecological metagenomes</taxon>
    </lineage>
</organism>
<protein>
    <submittedName>
        <fullName evidence="1">Uncharacterized protein</fullName>
    </submittedName>
</protein>
<comment type="caution">
    <text evidence="1">The sequence shown here is derived from an EMBL/GenBank/DDBJ whole genome shotgun (WGS) entry which is preliminary data.</text>
</comment>
<feature type="non-terminal residue" evidence="1">
    <location>
        <position position="34"/>
    </location>
</feature>
<name>X1B003_9ZZZZ</name>
<proteinExistence type="predicted"/>
<gene>
    <name evidence="1" type="ORF">S01H4_24937</name>
</gene>
<evidence type="ECO:0000313" key="1">
    <source>
        <dbReference type="EMBL" id="GAG88929.1"/>
    </source>
</evidence>
<accession>X1B003</accession>
<dbReference type="AlphaFoldDB" id="X1B003"/>
<reference evidence="1" key="1">
    <citation type="journal article" date="2014" name="Front. Microbiol.">
        <title>High frequency of phylogenetically diverse reductive dehalogenase-homologous genes in deep subseafloor sedimentary metagenomes.</title>
        <authorList>
            <person name="Kawai M."/>
            <person name="Futagami T."/>
            <person name="Toyoda A."/>
            <person name="Takaki Y."/>
            <person name="Nishi S."/>
            <person name="Hori S."/>
            <person name="Arai W."/>
            <person name="Tsubouchi T."/>
            <person name="Morono Y."/>
            <person name="Uchiyama I."/>
            <person name="Ito T."/>
            <person name="Fujiyama A."/>
            <person name="Inagaki F."/>
            <person name="Takami H."/>
        </authorList>
    </citation>
    <scope>NUCLEOTIDE SEQUENCE</scope>
    <source>
        <strain evidence="1">Expedition CK06-06</strain>
    </source>
</reference>